<evidence type="ECO:0000313" key="4">
    <source>
        <dbReference type="EMBL" id="ANJ10582.1"/>
    </source>
</evidence>
<name>A0A191V6P3_9ACTN</name>
<reference evidence="4 5" key="1">
    <citation type="submission" date="2016-05" db="EMBL/GenBank/DDBJ databases">
        <title>Non-Contiguous Finished Genome Sequence of Streptomyces parvulus 2297 Integrated Site-Specifically with Actinophage R4.</title>
        <authorList>
            <person name="Nishizawa T."/>
            <person name="Miura T."/>
            <person name="Harada C."/>
            <person name="Guo Y."/>
            <person name="Narisawa K."/>
            <person name="Ohta H."/>
            <person name="Takahashi H."/>
            <person name="Shirai M."/>
        </authorList>
    </citation>
    <scope>NUCLEOTIDE SEQUENCE [LARGE SCALE GENOMIC DNA]</scope>
    <source>
        <strain evidence="4 5">2297</strain>
    </source>
</reference>
<organism evidence="4 5">
    <name type="scientific">Streptomyces parvulus</name>
    <dbReference type="NCBI Taxonomy" id="146923"/>
    <lineage>
        <taxon>Bacteria</taxon>
        <taxon>Bacillati</taxon>
        <taxon>Actinomycetota</taxon>
        <taxon>Actinomycetes</taxon>
        <taxon>Kitasatosporales</taxon>
        <taxon>Streptomycetaceae</taxon>
        <taxon>Streptomyces</taxon>
    </lineage>
</organism>
<evidence type="ECO:0000256" key="3">
    <source>
        <dbReference type="PIRSR" id="PIRSR016184-1"/>
    </source>
</evidence>
<dbReference type="RefSeq" id="WP_064730905.1">
    <property type="nucleotide sequence ID" value="NZ_BMRX01000016.1"/>
</dbReference>
<dbReference type="KEGG" id="spav:Spa2297_28555"/>
<dbReference type="PIRSF" id="PIRSF016184">
    <property type="entry name" value="PhzC_PhzF"/>
    <property type="match status" value="1"/>
</dbReference>
<dbReference type="Pfam" id="PF02567">
    <property type="entry name" value="PhzC-PhzF"/>
    <property type="match status" value="1"/>
</dbReference>
<dbReference type="AlphaFoldDB" id="A0A191V6P3"/>
<dbReference type="GO" id="GO:0016853">
    <property type="term" value="F:isomerase activity"/>
    <property type="evidence" value="ECO:0007669"/>
    <property type="project" value="UniProtKB-KW"/>
</dbReference>
<dbReference type="Proteomes" id="UP000078468">
    <property type="component" value="Chromosome"/>
</dbReference>
<comment type="similarity">
    <text evidence="1">Belongs to the PhzF family.</text>
</comment>
<keyword evidence="2" id="KW-0413">Isomerase</keyword>
<gene>
    <name evidence="4" type="ORF">Spa2297_28555</name>
</gene>
<dbReference type="PANTHER" id="PTHR13774:SF39">
    <property type="entry name" value="BIOSYNTHESIS PROTEIN, PUTATIVE-RELATED"/>
    <property type="match status" value="1"/>
</dbReference>
<dbReference type="Gene3D" id="3.10.310.10">
    <property type="entry name" value="Diaminopimelate Epimerase, Chain A, domain 1"/>
    <property type="match status" value="2"/>
</dbReference>
<evidence type="ECO:0000313" key="5">
    <source>
        <dbReference type="Proteomes" id="UP000078468"/>
    </source>
</evidence>
<proteinExistence type="inferred from homology"/>
<feature type="active site" evidence="3">
    <location>
        <position position="44"/>
    </location>
</feature>
<protein>
    <submittedName>
        <fullName evidence="4">Phenazine biosynthesis protein PhzF</fullName>
    </submittedName>
</protein>
<dbReference type="InterPro" id="IPR003719">
    <property type="entry name" value="Phenazine_PhzF-like"/>
</dbReference>
<dbReference type="NCBIfam" id="TIGR00654">
    <property type="entry name" value="PhzF_family"/>
    <property type="match status" value="1"/>
</dbReference>
<dbReference type="PANTHER" id="PTHR13774">
    <property type="entry name" value="PHENAZINE BIOSYNTHESIS PROTEIN"/>
    <property type="match status" value="1"/>
</dbReference>
<accession>A0A191V6P3</accession>
<dbReference type="EMBL" id="CP015866">
    <property type="protein sequence ID" value="ANJ10582.1"/>
    <property type="molecule type" value="Genomic_DNA"/>
</dbReference>
<evidence type="ECO:0000256" key="1">
    <source>
        <dbReference type="ARBA" id="ARBA00008270"/>
    </source>
</evidence>
<dbReference type="GeneID" id="91308856"/>
<evidence type="ECO:0000256" key="2">
    <source>
        <dbReference type="ARBA" id="ARBA00023235"/>
    </source>
</evidence>
<dbReference type="SUPFAM" id="SSF54506">
    <property type="entry name" value="Diaminopimelate epimerase-like"/>
    <property type="match status" value="1"/>
</dbReference>
<sequence length="278" mass="29245">MEVLRYSAFTKEARGGNPAGVVLDARGLSSAHMAAIAKEVGYSETAFVLPAEGPELDVRYFSPAVEVPFCGHATIATAVAYAQLHGTGDLTLSTKAGIIGVRTQMDAAGWCAATLTSVPPRTAEVSDAQVEDLLAILGWDASELDPDLAPRAAYAGAWHVILAAATRSRLAHLDYDMPKLTRLMEQNGWVTVSLVWRESGTVFHARNPFPTGGVFEDPATGAAAAALGGYLRERRLIPLPAEVTVLQGHDMGRPSSITVTIPEEQGTGIGITGTAVPI</sequence>
<dbReference type="GO" id="GO:0005737">
    <property type="term" value="C:cytoplasm"/>
    <property type="evidence" value="ECO:0007669"/>
    <property type="project" value="TreeGrafter"/>
</dbReference>